<dbReference type="GO" id="GO:0005886">
    <property type="term" value="C:plasma membrane"/>
    <property type="evidence" value="ECO:0007669"/>
    <property type="project" value="TreeGrafter"/>
</dbReference>
<gene>
    <name evidence="8" type="ORF">DR999_PMT13550</name>
</gene>
<dbReference type="InterPro" id="IPR032675">
    <property type="entry name" value="LRR_dom_sf"/>
</dbReference>
<keyword evidence="9" id="KW-1185">Reference proteome</keyword>
<evidence type="ECO:0000313" key="9">
    <source>
        <dbReference type="Proteomes" id="UP000297703"/>
    </source>
</evidence>
<keyword evidence="4" id="KW-1133">Transmembrane helix</keyword>
<name>A0A4D9E6X2_9SAUR</name>
<reference evidence="8 9" key="1">
    <citation type="submission" date="2019-04" db="EMBL/GenBank/DDBJ databases">
        <title>Draft genome of the big-headed turtle Platysternon megacephalum.</title>
        <authorList>
            <person name="Gong S."/>
        </authorList>
    </citation>
    <scope>NUCLEOTIDE SEQUENCE [LARGE SCALE GENOMIC DNA]</scope>
    <source>
        <strain evidence="8">DO16091913</strain>
        <tissue evidence="8">Muscle</tissue>
    </source>
</reference>
<dbReference type="Gene3D" id="3.80.10.10">
    <property type="entry name" value="Ribonuclease Inhibitor"/>
    <property type="match status" value="1"/>
</dbReference>
<evidence type="ECO:0000256" key="4">
    <source>
        <dbReference type="ARBA" id="ARBA00022989"/>
    </source>
</evidence>
<accession>A0A4D9E6X2</accession>
<dbReference type="PANTHER" id="PTHR47410">
    <property type="entry name" value="TOLL-LIKE RECEPTOR 7-RELATED"/>
    <property type="match status" value="1"/>
</dbReference>
<dbReference type="Pfam" id="PF13516">
    <property type="entry name" value="LRR_6"/>
    <property type="match status" value="1"/>
</dbReference>
<organism evidence="8 9">
    <name type="scientific">Platysternon megacephalum</name>
    <name type="common">big-headed turtle</name>
    <dbReference type="NCBI Taxonomy" id="55544"/>
    <lineage>
        <taxon>Eukaryota</taxon>
        <taxon>Metazoa</taxon>
        <taxon>Chordata</taxon>
        <taxon>Craniata</taxon>
        <taxon>Vertebrata</taxon>
        <taxon>Euteleostomi</taxon>
        <taxon>Archelosauria</taxon>
        <taxon>Testudinata</taxon>
        <taxon>Testudines</taxon>
        <taxon>Cryptodira</taxon>
        <taxon>Durocryptodira</taxon>
        <taxon>Testudinoidea</taxon>
        <taxon>Platysternidae</taxon>
        <taxon>Platysternon</taxon>
    </lineage>
</organism>
<dbReference type="Proteomes" id="UP000297703">
    <property type="component" value="Unassembled WGS sequence"/>
</dbReference>
<evidence type="ECO:0000256" key="3">
    <source>
        <dbReference type="ARBA" id="ARBA00022729"/>
    </source>
</evidence>
<comment type="subcellular location">
    <subcellularLocation>
        <location evidence="1">Membrane</location>
    </subcellularLocation>
</comment>
<keyword evidence="6" id="KW-0675">Receptor</keyword>
<keyword evidence="2" id="KW-0812">Transmembrane</keyword>
<dbReference type="OrthoDB" id="10006997at2759"/>
<dbReference type="GO" id="GO:0051607">
    <property type="term" value="P:defense response to virus"/>
    <property type="evidence" value="ECO:0007669"/>
    <property type="project" value="TreeGrafter"/>
</dbReference>
<evidence type="ECO:0000256" key="2">
    <source>
        <dbReference type="ARBA" id="ARBA00022692"/>
    </source>
</evidence>
<keyword evidence="7" id="KW-0325">Glycoprotein</keyword>
<dbReference type="GO" id="GO:0002224">
    <property type="term" value="P:toll-like receptor signaling pathway"/>
    <property type="evidence" value="ECO:0007669"/>
    <property type="project" value="TreeGrafter"/>
</dbReference>
<reference evidence="8 9" key="2">
    <citation type="submission" date="2019-04" db="EMBL/GenBank/DDBJ databases">
        <title>The genome sequence of big-headed turtle.</title>
        <authorList>
            <person name="Gong S."/>
        </authorList>
    </citation>
    <scope>NUCLEOTIDE SEQUENCE [LARGE SCALE GENOMIC DNA]</scope>
    <source>
        <strain evidence="8">DO16091913</strain>
        <tissue evidence="8">Muscle</tissue>
    </source>
</reference>
<evidence type="ECO:0000256" key="7">
    <source>
        <dbReference type="ARBA" id="ARBA00023180"/>
    </source>
</evidence>
<dbReference type="AlphaFoldDB" id="A0A4D9E6X2"/>
<evidence type="ECO:0000313" key="8">
    <source>
        <dbReference type="EMBL" id="TFK03988.1"/>
    </source>
</evidence>
<dbReference type="Pfam" id="PF00560">
    <property type="entry name" value="LRR_1"/>
    <property type="match status" value="1"/>
</dbReference>
<sequence>MTELLLGNNCYYRNPCNASVTLAQDTFKTITSLKRLSLKFNNMTEVPQGLPPTLRQLDLSENKISHVSHLENLTNLKLLNLEWNCQRCDHAAQPFFPCPDNKSLTFDTDAFQKLRSLNLRGNSLYDLNTSFFPGSVRQLSDLHH</sequence>
<dbReference type="SUPFAM" id="SSF52058">
    <property type="entry name" value="L domain-like"/>
    <property type="match status" value="1"/>
</dbReference>
<evidence type="ECO:0000256" key="6">
    <source>
        <dbReference type="ARBA" id="ARBA00023170"/>
    </source>
</evidence>
<evidence type="ECO:0000256" key="1">
    <source>
        <dbReference type="ARBA" id="ARBA00004370"/>
    </source>
</evidence>
<keyword evidence="3" id="KW-0732">Signal</keyword>
<dbReference type="STRING" id="55544.A0A4D9E6X2"/>
<keyword evidence="5" id="KW-0472">Membrane</keyword>
<comment type="caution">
    <text evidence="8">The sequence shown here is derived from an EMBL/GenBank/DDBJ whole genome shotgun (WGS) entry which is preliminary data.</text>
</comment>
<dbReference type="EMBL" id="QXTE01000148">
    <property type="protein sequence ID" value="TFK03988.1"/>
    <property type="molecule type" value="Genomic_DNA"/>
</dbReference>
<dbReference type="PANTHER" id="PTHR47410:SF4">
    <property type="entry name" value="TOLL-LIKE RECEPTOR 9"/>
    <property type="match status" value="1"/>
</dbReference>
<dbReference type="GO" id="GO:0007249">
    <property type="term" value="P:canonical NF-kappaB signal transduction"/>
    <property type="evidence" value="ECO:0007669"/>
    <property type="project" value="TreeGrafter"/>
</dbReference>
<protein>
    <submittedName>
        <fullName evidence="8">Transcription intermediary factor 1-alpha</fullName>
    </submittedName>
</protein>
<dbReference type="InterPro" id="IPR001611">
    <property type="entry name" value="Leu-rich_rpt"/>
</dbReference>
<evidence type="ECO:0000256" key="5">
    <source>
        <dbReference type="ARBA" id="ARBA00023136"/>
    </source>
</evidence>
<dbReference type="PROSITE" id="PS51450">
    <property type="entry name" value="LRR"/>
    <property type="match status" value="1"/>
</dbReference>
<dbReference type="GO" id="GO:0038187">
    <property type="term" value="F:pattern recognition receptor activity"/>
    <property type="evidence" value="ECO:0007669"/>
    <property type="project" value="TreeGrafter"/>
</dbReference>
<dbReference type="GO" id="GO:0032755">
    <property type="term" value="P:positive regulation of interleukin-6 production"/>
    <property type="evidence" value="ECO:0007669"/>
    <property type="project" value="TreeGrafter"/>
</dbReference>
<proteinExistence type="predicted"/>